<accession>V5EUT6</accession>
<organism evidence="10 11">
    <name type="scientific">Kalmanozyma brasiliensis (strain GHG001)</name>
    <name type="common">Yeast</name>
    <name type="synonym">Pseudozyma brasiliensis</name>
    <dbReference type="NCBI Taxonomy" id="1365824"/>
    <lineage>
        <taxon>Eukaryota</taxon>
        <taxon>Fungi</taxon>
        <taxon>Dikarya</taxon>
        <taxon>Basidiomycota</taxon>
        <taxon>Ustilaginomycotina</taxon>
        <taxon>Ustilaginomycetes</taxon>
        <taxon>Ustilaginales</taxon>
        <taxon>Ustilaginaceae</taxon>
        <taxon>Kalmanozyma</taxon>
    </lineage>
</organism>
<dbReference type="InterPro" id="IPR006676">
    <property type="entry name" value="tRNA_splic"/>
</dbReference>
<dbReference type="GO" id="GO:0000214">
    <property type="term" value="C:tRNA-intron endonuclease complex"/>
    <property type="evidence" value="ECO:0007669"/>
    <property type="project" value="InterPro"/>
</dbReference>
<evidence type="ECO:0000256" key="1">
    <source>
        <dbReference type="ARBA" id="ARBA00008078"/>
    </source>
</evidence>
<dbReference type="Proteomes" id="UP000019377">
    <property type="component" value="Unassembled WGS sequence"/>
</dbReference>
<proteinExistence type="inferred from homology"/>
<evidence type="ECO:0000256" key="6">
    <source>
        <dbReference type="ARBA" id="ARBA00034031"/>
    </source>
</evidence>
<keyword evidence="3" id="KW-0819">tRNA processing</keyword>
<feature type="domain" description="tRNA intron endonuclease catalytic" evidence="9">
    <location>
        <begin position="394"/>
        <end position="487"/>
    </location>
</feature>
<gene>
    <name evidence="10" type="ORF">PSEUBRA_SCAF4g05031</name>
</gene>
<evidence type="ECO:0000313" key="10">
    <source>
        <dbReference type="EMBL" id="EST05919.1"/>
    </source>
</evidence>
<dbReference type="GO" id="GO:0000379">
    <property type="term" value="P:tRNA-type intron splice site recognition and cleavage"/>
    <property type="evidence" value="ECO:0007669"/>
    <property type="project" value="TreeGrafter"/>
</dbReference>
<comment type="similarity">
    <text evidence="1">Belongs to the tRNA-intron endonuclease family.</text>
</comment>
<reference evidence="11" key="1">
    <citation type="journal article" date="2013" name="Genome Announc.">
        <title>Draft genome sequence of Pseudozyma brasiliensis sp. nov. strain GHG001, a high producer of endo-1,4-xylanase isolated from an insect pest of sugarcane.</title>
        <authorList>
            <person name="Oliveira J.V.D.C."/>
            <person name="dos Santos R.A.C."/>
            <person name="Borges T.A."/>
            <person name="Riano-Pachon D.M."/>
            <person name="Goldman G.H."/>
        </authorList>
    </citation>
    <scope>NUCLEOTIDE SEQUENCE [LARGE SCALE GENOMIC DNA]</scope>
    <source>
        <strain evidence="11">GHG001</strain>
    </source>
</reference>
<sequence>MPRQRNTTGWSYNNAAESSKSGARGPASRVTGAGKKATAQKNQLYSKPIPVALDVTSPDAAVSSKAQDTLWSSLCSLLTLGYYASSSASSSPVQKSHKGKEKVSVFYDRQLQTVWVEDLDEGIRLLWQRGFFGKGNLSRSEPTWRQRKVNEIDALRKGRMTAEQLTQQRREERKALKIERARAAVRAGQQLPDGILALGGEVTEADRAPGASHDRLMADIERQVEEQLDGEDAEEQEGPESTAAAKTGGMNELWTGQEEVPDIVPGVARIKGLKYFAEEVKATQARKSASTTATQQDDEKMLLDEDTDDTADIDVVDVERMQLSLVEAFFLSSMFGCLDMVTAENGSVTLPLSLDDFYTACLQSSLPHALLDLRNRGLAERHLESLYARPDNPFLINYVAYHHFRSLGWVVKTGIKFCADLLLYKRGPVFSHAEFAVVIIPSYEDPADEKSSPFAPHPNAGRKDWTWFSTVNRVQSQVLKTLILAHVFVPSLKRCPLEKLTTPETFFESLRKGESYAVKEVAIRRWVPARMKP</sequence>
<evidence type="ECO:0000256" key="5">
    <source>
        <dbReference type="ARBA" id="ARBA00032432"/>
    </source>
</evidence>
<dbReference type="RefSeq" id="XP_016290908.1">
    <property type="nucleotide sequence ID" value="XM_016438412.1"/>
</dbReference>
<evidence type="ECO:0000256" key="8">
    <source>
        <dbReference type="SAM" id="MobiDB-lite"/>
    </source>
</evidence>
<dbReference type="GO" id="GO:0005737">
    <property type="term" value="C:cytoplasm"/>
    <property type="evidence" value="ECO:0007669"/>
    <property type="project" value="TreeGrafter"/>
</dbReference>
<dbReference type="HOGENOM" id="CLU_012847_0_0_1"/>
<feature type="active site" evidence="7">
    <location>
        <position position="432"/>
    </location>
</feature>
<dbReference type="OMA" id="AFYPNNP"/>
<dbReference type="EC" id="4.6.1.16" evidence="2"/>
<dbReference type="SUPFAM" id="SSF53032">
    <property type="entry name" value="tRNA-intron endonuclease catalytic domain-like"/>
    <property type="match status" value="1"/>
</dbReference>
<evidence type="ECO:0000256" key="4">
    <source>
        <dbReference type="ARBA" id="ARBA00023239"/>
    </source>
</evidence>
<name>V5EUT6_KALBG</name>
<dbReference type="GeneID" id="27421105"/>
<feature type="compositionally biased region" description="Acidic residues" evidence="8">
    <location>
        <begin position="226"/>
        <end position="238"/>
    </location>
</feature>
<evidence type="ECO:0000256" key="2">
    <source>
        <dbReference type="ARBA" id="ARBA00012573"/>
    </source>
</evidence>
<feature type="active site" evidence="7">
    <location>
        <position position="480"/>
    </location>
</feature>
<dbReference type="FunFam" id="3.40.1350.10:FF:000007">
    <property type="entry name" value="tRNA-splicing endonuclease subunit Sen2"/>
    <property type="match status" value="1"/>
</dbReference>
<protein>
    <recommendedName>
        <fullName evidence="2">tRNA-intron lyase</fullName>
        <ecNumber evidence="2">4.6.1.16</ecNumber>
    </recommendedName>
    <alternativeName>
        <fullName evidence="5">tRNA-intron endonuclease Sen2</fullName>
    </alternativeName>
</protein>
<dbReference type="EMBL" id="KI545884">
    <property type="protein sequence ID" value="EST05919.1"/>
    <property type="molecule type" value="Genomic_DNA"/>
</dbReference>
<dbReference type="GO" id="GO:0000213">
    <property type="term" value="F:tRNA-intron lyase activity"/>
    <property type="evidence" value="ECO:0007669"/>
    <property type="project" value="UniProtKB-EC"/>
</dbReference>
<keyword evidence="11" id="KW-1185">Reference proteome</keyword>
<dbReference type="OrthoDB" id="10249562at2759"/>
<dbReference type="Pfam" id="PF01974">
    <property type="entry name" value="tRNA_int_endo"/>
    <property type="match status" value="1"/>
</dbReference>
<keyword evidence="4" id="KW-0456">Lyase</keyword>
<feature type="region of interest" description="Disordered" evidence="8">
    <location>
        <begin position="226"/>
        <end position="248"/>
    </location>
</feature>
<dbReference type="GO" id="GO:0003676">
    <property type="term" value="F:nucleic acid binding"/>
    <property type="evidence" value="ECO:0007669"/>
    <property type="project" value="InterPro"/>
</dbReference>
<feature type="region of interest" description="Disordered" evidence="8">
    <location>
        <begin position="1"/>
        <end position="41"/>
    </location>
</feature>
<dbReference type="STRING" id="1365824.V5EUT6"/>
<feature type="active site" evidence="7">
    <location>
        <position position="424"/>
    </location>
</feature>
<evidence type="ECO:0000256" key="7">
    <source>
        <dbReference type="PIRSR" id="PIRSR011789-1"/>
    </source>
</evidence>
<dbReference type="AlphaFoldDB" id="V5EUT6"/>
<dbReference type="InterPro" id="IPR036167">
    <property type="entry name" value="tRNA_intron_Endo_cat-like_sf"/>
</dbReference>
<evidence type="ECO:0000313" key="11">
    <source>
        <dbReference type="Proteomes" id="UP000019377"/>
    </source>
</evidence>
<dbReference type="eggNOG" id="KOG4685">
    <property type="taxonomic scope" value="Eukaryota"/>
</dbReference>
<dbReference type="InterPro" id="IPR016589">
    <property type="entry name" value="tRNA_splic_SEN2"/>
</dbReference>
<dbReference type="InterPro" id="IPR011856">
    <property type="entry name" value="tRNA_endonuc-like_dom_sf"/>
</dbReference>
<evidence type="ECO:0000256" key="3">
    <source>
        <dbReference type="ARBA" id="ARBA00022694"/>
    </source>
</evidence>
<comment type="catalytic activity">
    <reaction evidence="6">
        <text>pretRNA = a 3'-half-tRNA molecule with a 5'-OH end + a 5'-half-tRNA molecule with a 2',3'-cyclic phosphate end + an intron with a 2',3'-cyclic phosphate and a 5'-hydroxyl terminus.</text>
        <dbReference type="EC" id="4.6.1.16"/>
    </reaction>
</comment>
<dbReference type="PANTHER" id="PTHR21227">
    <property type="entry name" value="TRNA-SPLICING ENDONUCLEASE SUBUNIT SEN2"/>
    <property type="match status" value="1"/>
</dbReference>
<dbReference type="InterPro" id="IPR006677">
    <property type="entry name" value="tRNA_intron_Endonuc_cat-like"/>
</dbReference>
<dbReference type="PANTHER" id="PTHR21227:SF0">
    <property type="entry name" value="TRNA-SPLICING ENDONUCLEASE SUBUNIT SEN2"/>
    <property type="match status" value="1"/>
</dbReference>
<feature type="compositionally biased region" description="Polar residues" evidence="8">
    <location>
        <begin position="1"/>
        <end position="21"/>
    </location>
</feature>
<dbReference type="PIRSF" id="PIRSF011789">
    <property type="entry name" value="tRNA_splic_SEN2"/>
    <property type="match status" value="1"/>
</dbReference>
<dbReference type="Gene3D" id="3.40.1350.10">
    <property type="match status" value="1"/>
</dbReference>
<dbReference type="CDD" id="cd22363">
    <property type="entry name" value="tRNA-intron_lyase_C"/>
    <property type="match status" value="1"/>
</dbReference>
<evidence type="ECO:0000259" key="9">
    <source>
        <dbReference type="Pfam" id="PF01974"/>
    </source>
</evidence>